<accession>A0AB34IGW1</accession>
<dbReference type="EMBL" id="JBGBPQ010000028">
    <property type="protein sequence ID" value="KAL1496533.1"/>
    <property type="molecule type" value="Genomic_DNA"/>
</dbReference>
<feature type="region of interest" description="Disordered" evidence="1">
    <location>
        <begin position="131"/>
        <end position="162"/>
    </location>
</feature>
<reference evidence="2 3" key="1">
    <citation type="journal article" date="2024" name="Science">
        <title>Giant polyketide synthase enzymes in the biosynthesis of giant marine polyether toxins.</title>
        <authorList>
            <person name="Fallon T.R."/>
            <person name="Shende V.V."/>
            <person name="Wierzbicki I.H."/>
            <person name="Pendleton A.L."/>
            <person name="Watervoot N.F."/>
            <person name="Auber R.P."/>
            <person name="Gonzalez D.J."/>
            <person name="Wisecaver J.H."/>
            <person name="Moore B.S."/>
        </authorList>
    </citation>
    <scope>NUCLEOTIDE SEQUENCE [LARGE SCALE GENOMIC DNA]</scope>
    <source>
        <strain evidence="2 3">12B1</strain>
    </source>
</reference>
<proteinExistence type="predicted"/>
<protein>
    <submittedName>
        <fullName evidence="2">Uncharacterized protein</fullName>
    </submittedName>
</protein>
<evidence type="ECO:0000313" key="2">
    <source>
        <dbReference type="EMBL" id="KAL1496533.1"/>
    </source>
</evidence>
<dbReference type="Proteomes" id="UP001515480">
    <property type="component" value="Unassembled WGS sequence"/>
</dbReference>
<sequence length="202" mass="21938">MAQVRRLVSLADEVRRPSPAAPPPATRVGPRLAPLLPPLLAYAGLNALSTAHAYRRAEAEAAARLAEGAEEAVVVLRQRSFSFSAELREAAPRDGAWTAVRLLPFVRLSDLWWGRSTWELQCHKRVRPSGGTHTMFTTGGGGGKAKAEDGRRGVPPFHAGGDRLATNRLSTLEAIASPRWRRSPRHANGNRFATLEAITSPR</sequence>
<name>A0AB34IGW1_PRYPA</name>
<gene>
    <name evidence="2" type="ORF">AB1Y20_014139</name>
</gene>
<evidence type="ECO:0000313" key="3">
    <source>
        <dbReference type="Proteomes" id="UP001515480"/>
    </source>
</evidence>
<comment type="caution">
    <text evidence="2">The sequence shown here is derived from an EMBL/GenBank/DDBJ whole genome shotgun (WGS) entry which is preliminary data.</text>
</comment>
<dbReference type="AlphaFoldDB" id="A0AB34IGW1"/>
<evidence type="ECO:0000256" key="1">
    <source>
        <dbReference type="SAM" id="MobiDB-lite"/>
    </source>
</evidence>
<organism evidence="2 3">
    <name type="scientific">Prymnesium parvum</name>
    <name type="common">Toxic golden alga</name>
    <dbReference type="NCBI Taxonomy" id="97485"/>
    <lineage>
        <taxon>Eukaryota</taxon>
        <taxon>Haptista</taxon>
        <taxon>Haptophyta</taxon>
        <taxon>Prymnesiophyceae</taxon>
        <taxon>Prymnesiales</taxon>
        <taxon>Prymnesiaceae</taxon>
        <taxon>Prymnesium</taxon>
    </lineage>
</organism>
<keyword evidence="3" id="KW-1185">Reference proteome</keyword>